<dbReference type="InterPro" id="IPR007999">
    <property type="entry name" value="DUF745"/>
</dbReference>
<dbReference type="PANTHER" id="PTHR37161">
    <property type="entry name" value="HDC10475"/>
    <property type="match status" value="1"/>
</dbReference>
<evidence type="ECO:0000256" key="1">
    <source>
        <dbReference type="SAM" id="Coils"/>
    </source>
</evidence>
<feature type="compositionally biased region" description="Basic and acidic residues" evidence="2">
    <location>
        <begin position="350"/>
        <end position="359"/>
    </location>
</feature>
<dbReference type="OrthoDB" id="8197027at2759"/>
<keyword evidence="4" id="KW-1185">Reference proteome</keyword>
<keyword evidence="1" id="KW-0175">Coiled coil</keyword>
<feature type="coiled-coil region" evidence="1">
    <location>
        <begin position="207"/>
        <end position="241"/>
    </location>
</feature>
<proteinExistence type="predicted"/>
<reference evidence="3" key="1">
    <citation type="submission" date="2020-05" db="UniProtKB">
        <authorList>
            <consortium name="EnsemblMetazoa"/>
        </authorList>
    </citation>
    <scope>IDENTIFICATION</scope>
    <source>
        <strain evidence="3">USDA</strain>
    </source>
</reference>
<sequence>MSGHSINYSCIVMNRVIFIKSIACVILALHSSGEVVGRLTKRNGYIYKSSPSSSSHGGSALFVPQESHSAPGHDGSYGDGGSGSDSSPHSKYEDNYYDYRVVSSNTVGGGGPSSSSYHLERETGSSKSGGLKISSSSGSDHDVTYHLTSESISSAPKSGYSIGSGLRSIAQGSANQAYSAVASQHAAAKQAAFLAKNSLAQAASQAAATAQAALEGKQVLLQELQQQAAMAQQGLSRELEQLKLAKITTHLAQQAARAARNQISVLTAALSNAKSVAEHADQTSQEVSNQLASQSSMVGQAKSRLEQVEEQLKQATIDFEATKEAALKASSSAAAAQVNASQAAAHATQKLHESTHDHPPSASADDSFEDAQALTHQIHSVSRRHPSHSSIDRMEAKQ</sequence>
<dbReference type="Proteomes" id="UP000095300">
    <property type="component" value="Unassembled WGS sequence"/>
</dbReference>
<gene>
    <name evidence="3" type="primary">106090465</name>
</gene>
<dbReference type="KEGG" id="scac:106090465"/>
<dbReference type="AlphaFoldDB" id="A0A1I8PYN6"/>
<evidence type="ECO:0000256" key="2">
    <source>
        <dbReference type="SAM" id="MobiDB-lite"/>
    </source>
</evidence>
<feature type="coiled-coil region" evidence="1">
    <location>
        <begin position="291"/>
        <end position="325"/>
    </location>
</feature>
<name>A0A1I8PYN6_STOCA</name>
<accession>A0A1I8PYN6</accession>
<organism evidence="3 4">
    <name type="scientific">Stomoxys calcitrans</name>
    <name type="common">Stable fly</name>
    <name type="synonym">Conops calcitrans</name>
    <dbReference type="NCBI Taxonomy" id="35570"/>
    <lineage>
        <taxon>Eukaryota</taxon>
        <taxon>Metazoa</taxon>
        <taxon>Ecdysozoa</taxon>
        <taxon>Arthropoda</taxon>
        <taxon>Hexapoda</taxon>
        <taxon>Insecta</taxon>
        <taxon>Pterygota</taxon>
        <taxon>Neoptera</taxon>
        <taxon>Endopterygota</taxon>
        <taxon>Diptera</taxon>
        <taxon>Brachycera</taxon>
        <taxon>Muscomorpha</taxon>
        <taxon>Muscoidea</taxon>
        <taxon>Muscidae</taxon>
        <taxon>Stomoxys</taxon>
    </lineage>
</organism>
<feature type="region of interest" description="Disordered" evidence="2">
    <location>
        <begin position="50"/>
        <end position="90"/>
    </location>
</feature>
<feature type="region of interest" description="Disordered" evidence="2">
    <location>
        <begin position="108"/>
        <end position="142"/>
    </location>
</feature>
<dbReference type="Pfam" id="PF05335">
    <property type="entry name" value="DUF745"/>
    <property type="match status" value="1"/>
</dbReference>
<feature type="compositionally biased region" description="Low complexity" evidence="2">
    <location>
        <begin position="50"/>
        <end position="59"/>
    </location>
</feature>
<dbReference type="VEuPathDB" id="VectorBase:SCAU012260"/>
<feature type="compositionally biased region" description="Low complexity" evidence="2">
    <location>
        <begin position="125"/>
        <end position="138"/>
    </location>
</feature>
<protein>
    <submittedName>
        <fullName evidence="3">Uncharacterized protein</fullName>
    </submittedName>
</protein>
<dbReference type="PANTHER" id="PTHR37161:SF3">
    <property type="entry name" value="HDC10475"/>
    <property type="match status" value="1"/>
</dbReference>
<dbReference type="EnsemblMetazoa" id="SCAU012260-RA">
    <property type="protein sequence ID" value="SCAU012260-PA"/>
    <property type="gene ID" value="SCAU012260"/>
</dbReference>
<feature type="region of interest" description="Disordered" evidence="2">
    <location>
        <begin position="340"/>
        <end position="398"/>
    </location>
</feature>
<evidence type="ECO:0000313" key="3">
    <source>
        <dbReference type="EnsemblMetazoa" id="SCAU012260-PA"/>
    </source>
</evidence>
<evidence type="ECO:0000313" key="4">
    <source>
        <dbReference type="Proteomes" id="UP000095300"/>
    </source>
</evidence>